<name>A0A5J9UER0_9POAL</name>
<dbReference type="AlphaFoldDB" id="A0A5J9UER0"/>
<dbReference type="Gramene" id="TVU22215">
    <property type="protein sequence ID" value="TVU22215"/>
    <property type="gene ID" value="EJB05_31897"/>
</dbReference>
<evidence type="ECO:0000313" key="1">
    <source>
        <dbReference type="EMBL" id="TVU22215.1"/>
    </source>
</evidence>
<accession>A0A5J9UER0</accession>
<proteinExistence type="predicted"/>
<evidence type="ECO:0000313" key="2">
    <source>
        <dbReference type="Proteomes" id="UP000324897"/>
    </source>
</evidence>
<reference evidence="1 2" key="1">
    <citation type="journal article" date="2019" name="Sci. Rep.">
        <title>A high-quality genome of Eragrostis curvula grass provides insights into Poaceae evolution and supports new strategies to enhance forage quality.</title>
        <authorList>
            <person name="Carballo J."/>
            <person name="Santos B.A.C.M."/>
            <person name="Zappacosta D."/>
            <person name="Garbus I."/>
            <person name="Selva J.P."/>
            <person name="Gallo C.A."/>
            <person name="Diaz A."/>
            <person name="Albertini E."/>
            <person name="Caccamo M."/>
            <person name="Echenique V."/>
        </authorList>
    </citation>
    <scope>NUCLEOTIDE SEQUENCE [LARGE SCALE GENOMIC DNA]</scope>
    <source>
        <strain evidence="2">cv. Victoria</strain>
        <tissue evidence="1">Leaf</tissue>
    </source>
</reference>
<protein>
    <submittedName>
        <fullName evidence="1">Uncharacterized protein</fullName>
    </submittedName>
</protein>
<comment type="caution">
    <text evidence="1">The sequence shown here is derived from an EMBL/GenBank/DDBJ whole genome shotgun (WGS) entry which is preliminary data.</text>
</comment>
<sequence length="258" mass="29024">MDTNLGMKSSCLLPRWDYHADGHRGEELFVPYVLGWATFVNCSQEINDARYNLVRCLSTIDSFIYVLTGYNTVSARNFKPSCGYLAMTPLGGTTSIEDASYEDVVEVMRKGFPVSFPIESYSVRVKECLAESIREFYEEPRNITVIDILFIDFDFWFCVFSKLISTNVITSMLITTILSKAVPMAMWCLKIMLATSLLRKVCLLLLKRKNTLLCPRLRRENRASLSKIGSNLPSLLDKVLGALRAPASAFSSAAHSHS</sequence>
<keyword evidence="2" id="KW-1185">Reference proteome</keyword>
<dbReference type="EMBL" id="RWGY01000026">
    <property type="protein sequence ID" value="TVU22215.1"/>
    <property type="molecule type" value="Genomic_DNA"/>
</dbReference>
<dbReference type="Proteomes" id="UP000324897">
    <property type="component" value="Unassembled WGS sequence"/>
</dbReference>
<organism evidence="1 2">
    <name type="scientific">Eragrostis curvula</name>
    <name type="common">weeping love grass</name>
    <dbReference type="NCBI Taxonomy" id="38414"/>
    <lineage>
        <taxon>Eukaryota</taxon>
        <taxon>Viridiplantae</taxon>
        <taxon>Streptophyta</taxon>
        <taxon>Embryophyta</taxon>
        <taxon>Tracheophyta</taxon>
        <taxon>Spermatophyta</taxon>
        <taxon>Magnoliopsida</taxon>
        <taxon>Liliopsida</taxon>
        <taxon>Poales</taxon>
        <taxon>Poaceae</taxon>
        <taxon>PACMAD clade</taxon>
        <taxon>Chloridoideae</taxon>
        <taxon>Eragrostideae</taxon>
        <taxon>Eragrostidinae</taxon>
        <taxon>Eragrostis</taxon>
    </lineage>
</organism>
<dbReference type="OrthoDB" id="762694at2759"/>
<gene>
    <name evidence="1" type="ORF">EJB05_31897</name>
</gene>
<feature type="non-terminal residue" evidence="1">
    <location>
        <position position="1"/>
    </location>
</feature>